<comment type="caution">
    <text evidence="4">The sequence shown here is derived from an EMBL/GenBank/DDBJ whole genome shotgun (WGS) entry which is preliminary data.</text>
</comment>
<evidence type="ECO:0000259" key="3">
    <source>
        <dbReference type="PROSITE" id="PS51841"/>
    </source>
</evidence>
<dbReference type="Pfam" id="PF00932">
    <property type="entry name" value="LTD"/>
    <property type="match status" value="1"/>
</dbReference>
<dbReference type="InterPro" id="IPR001322">
    <property type="entry name" value="Lamin_tail_dom"/>
</dbReference>
<dbReference type="RefSeq" id="WP_379836018.1">
    <property type="nucleotide sequence ID" value="NZ_JBHRYQ010000001.1"/>
</dbReference>
<accession>A0ABV7YW74</accession>
<gene>
    <name evidence="4" type="ORF">ACFOOI_05750</name>
</gene>
<name>A0ABV7YW74_9BACT</name>
<dbReference type="NCBIfam" id="TIGR04183">
    <property type="entry name" value="Por_Secre_tail"/>
    <property type="match status" value="1"/>
</dbReference>
<dbReference type="Pfam" id="PF18962">
    <property type="entry name" value="Por_Secre_tail"/>
    <property type="match status" value="1"/>
</dbReference>
<feature type="domain" description="LTD" evidence="3">
    <location>
        <begin position="15"/>
        <end position="147"/>
    </location>
</feature>
<sequence length="382" mass="41411">MRKKYFRTILFLLVAYSSFAANDLRIYQIYGGGGNSSAIYNRDFVVLYNDGSSAVSLSGYSLQYAPLSATPPSDNWTSINLTGSVPAKGFYLIAINLNASSGTGSNGIDLPTPDLVWPLGSSGLNQNTGKLALMSSTTLITATTPTSPVDFVGYGSGIDVSEGSPAPSTSSTSSIVRKNDGVDTDNNSADFVSTTSAALNTVRPSNSTSFPVKLVYLDVAKYGESAILDWKTSEELNFSHFEIQKSKDAVGFESVGKVSSNKGLSSIYIFVDNQPAPGVNYYRLKMVDLDGKIEYSKINSINFASELNVVLYPNPSSDFVKLNNINLKEISQVTVSDIQGKILKVFNDNFDTMPINELQSQYYIIRVYASTGKLYSYKLLKI</sequence>
<evidence type="ECO:0000313" key="5">
    <source>
        <dbReference type="Proteomes" id="UP001595616"/>
    </source>
</evidence>
<reference evidence="5" key="1">
    <citation type="journal article" date="2019" name="Int. J. Syst. Evol. Microbiol.">
        <title>The Global Catalogue of Microorganisms (GCM) 10K type strain sequencing project: providing services to taxonomists for standard genome sequencing and annotation.</title>
        <authorList>
            <consortium name="The Broad Institute Genomics Platform"/>
            <consortium name="The Broad Institute Genome Sequencing Center for Infectious Disease"/>
            <person name="Wu L."/>
            <person name="Ma J."/>
        </authorList>
    </citation>
    <scope>NUCLEOTIDE SEQUENCE [LARGE SCALE GENOMIC DNA]</scope>
    <source>
        <strain evidence="5">CECT 7956</strain>
    </source>
</reference>
<feature type="region of interest" description="Disordered" evidence="1">
    <location>
        <begin position="161"/>
        <end position="180"/>
    </location>
</feature>
<dbReference type="EMBL" id="JBHRYQ010000001">
    <property type="protein sequence ID" value="MFC3810148.1"/>
    <property type="molecule type" value="Genomic_DNA"/>
</dbReference>
<evidence type="ECO:0000313" key="4">
    <source>
        <dbReference type="EMBL" id="MFC3810148.1"/>
    </source>
</evidence>
<dbReference type="Proteomes" id="UP001595616">
    <property type="component" value="Unassembled WGS sequence"/>
</dbReference>
<organism evidence="4 5">
    <name type="scientific">Lacihabitans lacunae</name>
    <dbReference type="NCBI Taxonomy" id="1028214"/>
    <lineage>
        <taxon>Bacteria</taxon>
        <taxon>Pseudomonadati</taxon>
        <taxon>Bacteroidota</taxon>
        <taxon>Cytophagia</taxon>
        <taxon>Cytophagales</taxon>
        <taxon>Leadbetterellaceae</taxon>
        <taxon>Lacihabitans</taxon>
    </lineage>
</organism>
<evidence type="ECO:0000256" key="1">
    <source>
        <dbReference type="SAM" id="MobiDB-lite"/>
    </source>
</evidence>
<evidence type="ECO:0000256" key="2">
    <source>
        <dbReference type="SAM" id="SignalP"/>
    </source>
</evidence>
<dbReference type="PROSITE" id="PS51841">
    <property type="entry name" value="LTD"/>
    <property type="match status" value="1"/>
</dbReference>
<keyword evidence="2" id="KW-0732">Signal</keyword>
<feature type="compositionally biased region" description="Low complexity" evidence="1">
    <location>
        <begin position="164"/>
        <end position="174"/>
    </location>
</feature>
<keyword evidence="5" id="KW-1185">Reference proteome</keyword>
<feature type="chain" id="PRO_5046005822" evidence="2">
    <location>
        <begin position="21"/>
        <end position="382"/>
    </location>
</feature>
<proteinExistence type="predicted"/>
<dbReference type="InterPro" id="IPR026444">
    <property type="entry name" value="Secre_tail"/>
</dbReference>
<protein>
    <submittedName>
        <fullName evidence="4">Lamin tail domain-containing protein</fullName>
    </submittedName>
</protein>
<feature type="signal peptide" evidence="2">
    <location>
        <begin position="1"/>
        <end position="20"/>
    </location>
</feature>